<dbReference type="PROSITE" id="PS51669">
    <property type="entry name" value="4FE4S_MOW_BIS_MGD"/>
    <property type="match status" value="1"/>
</dbReference>
<dbReference type="Gene3D" id="2.40.40.20">
    <property type="match status" value="1"/>
</dbReference>
<name>A0ABN6MG01_9ACTN</name>
<dbReference type="Gene3D" id="2.20.25.90">
    <property type="entry name" value="ADC-like domains"/>
    <property type="match status" value="1"/>
</dbReference>
<dbReference type="Pfam" id="PF04879">
    <property type="entry name" value="Molybdop_Fe4S4"/>
    <property type="match status" value="1"/>
</dbReference>
<dbReference type="RefSeq" id="WP_102378288.1">
    <property type="nucleotide sequence ID" value="NZ_AP025564.1"/>
</dbReference>
<dbReference type="SUPFAM" id="SSF50692">
    <property type="entry name" value="ADC-like"/>
    <property type="match status" value="1"/>
</dbReference>
<dbReference type="Proteomes" id="UP001320544">
    <property type="component" value="Chromosome"/>
</dbReference>
<proteinExistence type="inferred from homology"/>
<dbReference type="Pfam" id="PF00384">
    <property type="entry name" value="Molybdopterin"/>
    <property type="match status" value="1"/>
</dbReference>
<evidence type="ECO:0000313" key="6">
    <source>
        <dbReference type="EMBL" id="BDE96179.1"/>
    </source>
</evidence>
<dbReference type="Pfam" id="PF01568">
    <property type="entry name" value="Molydop_binding"/>
    <property type="match status" value="1"/>
</dbReference>
<feature type="domain" description="4Fe-4S Mo/W bis-MGD-type" evidence="5">
    <location>
        <begin position="20"/>
        <end position="81"/>
    </location>
</feature>
<protein>
    <submittedName>
        <fullName evidence="6">Dehydrogenase</fullName>
    </submittedName>
</protein>
<evidence type="ECO:0000256" key="1">
    <source>
        <dbReference type="ARBA" id="ARBA00010312"/>
    </source>
</evidence>
<dbReference type="CDD" id="cd02781">
    <property type="entry name" value="MopB_CT_Acetylene-hydratase"/>
    <property type="match status" value="1"/>
</dbReference>
<comment type="similarity">
    <text evidence="1">Belongs to the prokaryotic molybdopterin-containing oxidoreductase family.</text>
</comment>
<dbReference type="CDD" id="cd02759">
    <property type="entry name" value="MopB_Acetylene-hydratase"/>
    <property type="match status" value="1"/>
</dbReference>
<dbReference type="Gene3D" id="3.40.228.10">
    <property type="entry name" value="Dimethylsulfoxide Reductase, domain 2"/>
    <property type="match status" value="1"/>
</dbReference>
<organism evidence="6 7">
    <name type="scientific">Raoultibacter timonensis</name>
    <dbReference type="NCBI Taxonomy" id="1907662"/>
    <lineage>
        <taxon>Bacteria</taxon>
        <taxon>Bacillati</taxon>
        <taxon>Actinomycetota</taxon>
        <taxon>Coriobacteriia</taxon>
        <taxon>Eggerthellales</taxon>
        <taxon>Eggerthellaceae</taxon>
        <taxon>Raoultibacter</taxon>
    </lineage>
</organism>
<keyword evidence="7" id="KW-1185">Reference proteome</keyword>
<dbReference type="SMART" id="SM00926">
    <property type="entry name" value="Molybdop_Fe4S4"/>
    <property type="match status" value="1"/>
</dbReference>
<reference evidence="6 7" key="1">
    <citation type="submission" date="2022-01" db="EMBL/GenBank/DDBJ databases">
        <title>Novel bile acid biosynthetic pathways are enriched in the microbiome of centenarians.</title>
        <authorList>
            <person name="Sato Y."/>
            <person name="Atarashi K."/>
            <person name="Plichta R.D."/>
            <person name="Arai Y."/>
            <person name="Sasajima S."/>
            <person name="Kearney M.S."/>
            <person name="Suda W."/>
            <person name="Takeshita K."/>
            <person name="Sasaki T."/>
            <person name="Okamoto S."/>
            <person name="Skelly N.A."/>
            <person name="Okamura Y."/>
            <person name="Vlamakis H."/>
            <person name="Li Y."/>
            <person name="Tanoue T."/>
            <person name="Takei H."/>
            <person name="Nittono H."/>
            <person name="Narushima S."/>
            <person name="Irie J."/>
            <person name="Itoh H."/>
            <person name="Moriya K."/>
            <person name="Sugiura Y."/>
            <person name="Suematsu M."/>
            <person name="Moritoki N."/>
            <person name="Shibata S."/>
            <person name="Littman R.D."/>
            <person name="Fischbach A.M."/>
            <person name="Uwamino Y."/>
            <person name="Inoue T."/>
            <person name="Honda A."/>
            <person name="Hattori M."/>
            <person name="Murai T."/>
            <person name="Xavier J.R."/>
            <person name="Hirose N."/>
            <person name="Honda K."/>
        </authorList>
    </citation>
    <scope>NUCLEOTIDE SEQUENCE [LARGE SCALE GENOMIC DNA]</scope>
    <source>
        <strain evidence="6 7">CE91-St30</strain>
    </source>
</reference>
<dbReference type="PANTHER" id="PTHR43742:SF6">
    <property type="entry name" value="OXIDOREDUCTASE YYAE-RELATED"/>
    <property type="match status" value="1"/>
</dbReference>
<dbReference type="Gene3D" id="3.40.50.740">
    <property type="match status" value="1"/>
</dbReference>
<keyword evidence="4" id="KW-0411">Iron-sulfur</keyword>
<gene>
    <name evidence="6" type="ORF">CE91St30_15120</name>
</gene>
<dbReference type="InterPro" id="IPR009010">
    <property type="entry name" value="Asp_de-COase-like_dom_sf"/>
</dbReference>
<evidence type="ECO:0000256" key="2">
    <source>
        <dbReference type="ARBA" id="ARBA00022723"/>
    </source>
</evidence>
<evidence type="ECO:0000259" key="5">
    <source>
        <dbReference type="PROSITE" id="PS51669"/>
    </source>
</evidence>
<dbReference type="InterPro" id="IPR006657">
    <property type="entry name" value="MoPterin_dinucl-bd_dom"/>
</dbReference>
<dbReference type="InterPro" id="IPR050612">
    <property type="entry name" value="Prok_Mopterin_Oxidored"/>
</dbReference>
<sequence>MRECFDPNVYKKDWQYQEGDLTVTRTCQWSAPGCHQGCSVLFYTDKDGKLVKIEGDPNSAVTDGRLCMRCLAMVEAVYHPDRIIHPMKRAKEDRGFDKWEQITMDEAYDLVIEMVNDTTEKYGAKSICTGAGTGRNATWQSNVLGHGGFGTPNDNAGLLAGNCCYTPRMQAMNALFGSTFIADCGQLNEKRFDEPEYRRPDLFIIWGNNPVRANADGFYGHWIIDCMRRGSELFVVDPQVTWLSAHAKMFLQVRPGSDAALALAICNVMIEEDLYDHEFVECWCYGFDEFKERVKEYTPAMAAELCWVSEEKIYEAARLIANAGVTTLQWGVAVDQTKWANGTSQAIASVQILTGNIDNPGGFVAIDFGYVQSDIRENVSKQLGPEVRKDRLGDDGNWGALNAIGKGGHAVPEAILHAAETGEPYPVKMLFLCSTTAFTNMAGQARRVYDVYKEMDHVVVCDLFMTPTAMACADLFIPMAMSCERDGVRGWYTPLRSIVKVTQTGEAIGDEQMMLELGKRMNPDLFYWDDVPEMLEFCTNNMATVPIEVSLEELREKVIIYPKFEYNKFRTGKLRFDGELGFNTISGRVELFCNMYNNVGMDPLPYHKEPPESPYSTPELFEQYPLVLTTGRRSWEFFHSEHRQLKSMREFHPDPIFEINPADAEQAGIKEGDWAVLENSHGSCKLRAHLTDTMLKGVVSAEHGWWFPEKDPEEPSLFGLWESNINCLTVQGDFGPSGYGSSYKTQLCKVYKAD</sequence>
<keyword evidence="3" id="KW-0408">Iron</keyword>
<dbReference type="InterPro" id="IPR041930">
    <property type="entry name" value="Acetylene_hydratase"/>
</dbReference>
<evidence type="ECO:0000256" key="3">
    <source>
        <dbReference type="ARBA" id="ARBA00023004"/>
    </source>
</evidence>
<dbReference type="InterPro" id="IPR006963">
    <property type="entry name" value="Mopterin_OxRdtase_4Fe-4S_dom"/>
</dbReference>
<accession>A0ABN6MG01</accession>
<dbReference type="InterPro" id="IPR037949">
    <property type="entry name" value="MopB_CT_Acetylene-hydratase"/>
</dbReference>
<dbReference type="EMBL" id="AP025564">
    <property type="protein sequence ID" value="BDE96179.1"/>
    <property type="molecule type" value="Genomic_DNA"/>
</dbReference>
<evidence type="ECO:0000313" key="7">
    <source>
        <dbReference type="Proteomes" id="UP001320544"/>
    </source>
</evidence>
<keyword evidence="2" id="KW-0479">Metal-binding</keyword>
<dbReference type="PANTHER" id="PTHR43742">
    <property type="entry name" value="TRIMETHYLAMINE-N-OXIDE REDUCTASE"/>
    <property type="match status" value="1"/>
</dbReference>
<evidence type="ECO:0000256" key="4">
    <source>
        <dbReference type="ARBA" id="ARBA00023014"/>
    </source>
</evidence>
<dbReference type="SUPFAM" id="SSF53706">
    <property type="entry name" value="Formate dehydrogenase/DMSO reductase, domains 1-3"/>
    <property type="match status" value="1"/>
</dbReference>
<dbReference type="InterPro" id="IPR006656">
    <property type="entry name" value="Mopterin_OxRdtase"/>
</dbReference>